<evidence type="ECO:0000259" key="1">
    <source>
        <dbReference type="Pfam" id="PF00485"/>
    </source>
</evidence>
<dbReference type="KEGG" id="pin:Ping_2803"/>
<feature type="domain" description="Phosphoribulokinase/uridine kinase" evidence="1">
    <location>
        <begin position="26"/>
        <end position="141"/>
    </location>
</feature>
<dbReference type="SUPFAM" id="SSF52540">
    <property type="entry name" value="P-loop containing nucleoside triphosphate hydrolases"/>
    <property type="match status" value="1"/>
</dbReference>
<dbReference type="PANTHER" id="PTHR10285">
    <property type="entry name" value="URIDINE KINASE"/>
    <property type="match status" value="1"/>
</dbReference>
<evidence type="ECO:0000313" key="3">
    <source>
        <dbReference type="Proteomes" id="UP000000639"/>
    </source>
</evidence>
<dbReference type="eggNOG" id="COG0572">
    <property type="taxonomic scope" value="Bacteria"/>
</dbReference>
<dbReference type="InterPro" id="IPR027417">
    <property type="entry name" value="P-loop_NTPase"/>
</dbReference>
<reference evidence="2 3" key="1">
    <citation type="submission" date="2007-01" db="EMBL/GenBank/DDBJ databases">
        <title>Complete sequence of Psychromonas ingrahamii 37.</title>
        <authorList>
            <consortium name="US DOE Joint Genome Institute"/>
            <person name="Copeland A."/>
            <person name="Lucas S."/>
            <person name="Lapidus A."/>
            <person name="Barry K."/>
            <person name="Detter J.C."/>
            <person name="Glavina del Rio T."/>
            <person name="Hammon N."/>
            <person name="Israni S."/>
            <person name="Dalin E."/>
            <person name="Tice H."/>
            <person name="Pitluck S."/>
            <person name="Thompson L.S."/>
            <person name="Brettin T."/>
            <person name="Bruce D."/>
            <person name="Han C."/>
            <person name="Tapia R."/>
            <person name="Schmutz J."/>
            <person name="Larimer F."/>
            <person name="Land M."/>
            <person name="Hauser L."/>
            <person name="Kyrpides N."/>
            <person name="Ivanova N."/>
            <person name="Staley J."/>
            <person name="Richardson P."/>
        </authorList>
    </citation>
    <scope>NUCLEOTIDE SEQUENCE [LARGE SCALE GENOMIC DNA]</scope>
    <source>
        <strain evidence="2 3">37</strain>
    </source>
</reference>
<organism evidence="2 3">
    <name type="scientific">Psychromonas ingrahamii (strain DSM 17664 / CCUG 51855 / 37)</name>
    <dbReference type="NCBI Taxonomy" id="357804"/>
    <lineage>
        <taxon>Bacteria</taxon>
        <taxon>Pseudomonadati</taxon>
        <taxon>Pseudomonadota</taxon>
        <taxon>Gammaproteobacteria</taxon>
        <taxon>Alteromonadales</taxon>
        <taxon>Psychromonadaceae</taxon>
        <taxon>Psychromonas</taxon>
    </lineage>
</organism>
<evidence type="ECO:0000313" key="2">
    <source>
        <dbReference type="EMBL" id="ABM04510.1"/>
    </source>
</evidence>
<dbReference type="STRING" id="357804.Ping_2803"/>
<gene>
    <name evidence="2" type="ordered locus">Ping_2803</name>
</gene>
<dbReference type="RefSeq" id="WP_011771065.1">
    <property type="nucleotide sequence ID" value="NC_008709.1"/>
</dbReference>
<dbReference type="GO" id="GO:0005524">
    <property type="term" value="F:ATP binding"/>
    <property type="evidence" value="ECO:0007669"/>
    <property type="project" value="InterPro"/>
</dbReference>
<dbReference type="OrthoDB" id="1550976at2"/>
<dbReference type="Proteomes" id="UP000000639">
    <property type="component" value="Chromosome"/>
</dbReference>
<proteinExistence type="predicted"/>
<dbReference type="Gene3D" id="3.40.50.300">
    <property type="entry name" value="P-loop containing nucleotide triphosphate hydrolases"/>
    <property type="match status" value="3"/>
</dbReference>
<keyword evidence="2" id="KW-0808">Transferase</keyword>
<dbReference type="AlphaFoldDB" id="A1SYE5"/>
<dbReference type="EMBL" id="CP000510">
    <property type="protein sequence ID" value="ABM04510.1"/>
    <property type="molecule type" value="Genomic_DNA"/>
</dbReference>
<name>A1SYE5_PSYIN</name>
<accession>A1SYE5</accession>
<dbReference type="HOGENOM" id="CLU_067202_0_1_6"/>
<sequence length="212" mass="23958">MKDYDQLADQLRDKSLKLRAGAQYWIALAGAPGSGKSTLAEALKSRLGELLTIIPMDGFHYYRHELDKMNDPAEAYARRGAPFTFNAPKFVNAVIKARQEGEGLFPGFDHNSGDPVENDISLNKDSKIVLIEGNYLLLDEKPWSQLQNKVFDETWFLYVPLPECNRRVCARHMKTGLTKQQAQHRVASNDSLNAQLVTEVSIKNAQRIIRIN</sequence>
<keyword evidence="3" id="KW-1185">Reference proteome</keyword>
<dbReference type="GO" id="GO:0016301">
    <property type="term" value="F:kinase activity"/>
    <property type="evidence" value="ECO:0007669"/>
    <property type="project" value="UniProtKB-KW"/>
</dbReference>
<dbReference type="InterPro" id="IPR006083">
    <property type="entry name" value="PRK/URK"/>
</dbReference>
<dbReference type="Pfam" id="PF00485">
    <property type="entry name" value="PRK"/>
    <property type="match status" value="1"/>
</dbReference>
<protein>
    <submittedName>
        <fullName evidence="2">Phosphoribulokinase/uridine kinase family protein</fullName>
    </submittedName>
</protein>
<keyword evidence="2" id="KW-0418">Kinase</keyword>